<proteinExistence type="predicted"/>
<organism evidence="1 2">
    <name type="scientific">Herpetosiphon geysericola</name>
    <dbReference type="NCBI Taxonomy" id="70996"/>
    <lineage>
        <taxon>Bacteria</taxon>
        <taxon>Bacillati</taxon>
        <taxon>Chloroflexota</taxon>
        <taxon>Chloroflexia</taxon>
        <taxon>Herpetosiphonales</taxon>
        <taxon>Herpetosiphonaceae</taxon>
        <taxon>Herpetosiphon</taxon>
    </lineage>
</organism>
<comment type="caution">
    <text evidence="1">The sequence shown here is derived from an EMBL/GenBank/DDBJ whole genome shotgun (WGS) entry which is preliminary data.</text>
</comment>
<reference evidence="1 2" key="1">
    <citation type="submission" date="2015-07" db="EMBL/GenBank/DDBJ databases">
        <title>Whole genome sequence of Herpetosiphon geysericola DSM 7119.</title>
        <authorList>
            <person name="Hemp J."/>
            <person name="Ward L.M."/>
            <person name="Pace L.A."/>
            <person name="Fischer W.W."/>
        </authorList>
    </citation>
    <scope>NUCLEOTIDE SEQUENCE [LARGE SCALE GENOMIC DNA]</scope>
    <source>
        <strain evidence="1 2">DSM 7119</strain>
    </source>
</reference>
<accession>A0A0P6Y209</accession>
<evidence type="ECO:0000313" key="1">
    <source>
        <dbReference type="EMBL" id="KPL83032.1"/>
    </source>
</evidence>
<dbReference type="EMBL" id="LGKP01000030">
    <property type="protein sequence ID" value="KPL83032.1"/>
    <property type="molecule type" value="Genomic_DNA"/>
</dbReference>
<dbReference type="AlphaFoldDB" id="A0A0P6Y209"/>
<dbReference type="Proteomes" id="UP000050277">
    <property type="component" value="Unassembled WGS sequence"/>
</dbReference>
<keyword evidence="2" id="KW-1185">Reference proteome</keyword>
<dbReference type="STRING" id="70996.SE18_19510"/>
<evidence type="ECO:0000313" key="2">
    <source>
        <dbReference type="Proteomes" id="UP000050277"/>
    </source>
</evidence>
<protein>
    <submittedName>
        <fullName evidence="1">Uncharacterized protein</fullName>
    </submittedName>
</protein>
<dbReference type="RefSeq" id="WP_054536141.1">
    <property type="nucleotide sequence ID" value="NZ_LGKP01000030.1"/>
</dbReference>
<name>A0A0P6Y209_9CHLR</name>
<sequence length="462" mass="54369">MDAKEQKKHTILTNLQKFVAKIISLPKYQYTTEDLFDNTSNISFYDSATGSYHFAGEYASIYLQLIEDIYEYTNRGYTKNRIEMELDFILKYILLNKNLSNYRDRLKEKQKSLTDFIDKEKSLYTISIPIYGINIIKEKIIFFGCFSFESKIYEDTETNFISLSISSNEHDAAAELGYYLINILIDVLNSYQKIHRNPYYTISTKNYISESRLIYVYTTDSYNKKLMPNKINFLDPMNIDLEKLLENKQINGLKRIEDIIQVSYINRNNNLLSVITKSLCWIGKAHLEERLSSRIIAYITAIETLIFDNQKNEITKRFKLYIERILPYINNKKHNLFQLYVKDKIKTDLRKDLEKIYEIRSKIVHSGLEDFEIDEYTVTFTGNIAKAITFTILTEEYFKSITSVADLQKFLNPKPKYKLSGKENEIKKYLKHKVAKAAIARILHVSTNTLVRFIKNNNLHIP</sequence>
<gene>
    <name evidence="1" type="ORF">SE18_19510</name>
</gene>